<accession>A0A6P3GL06</accession>
<dbReference type="KEGG" id="bbis:104984281"/>
<sequence length="400" mass="43036">MPRGQKSKHCAHEKRQQDQAETQGLHDHATTSGEEETTFSSPPDSESTPSSSSAAGTLKGRQGAQGTTSAAAGAIRKRSGGGGAARSRSGVGAKGQVQEGENSSQASAAAESCHTDLTRESESLLRYMLFKYMMRELIKRSEMLKVIHRSYREQFPEIFRRDSECMELEFGLVLKEVRPNSHCYTLVSNLDLSDSESMRGDWGLPKNGLLMPLLGVIYLNGHRASEEEVWKFLNILGIYDGRMHFIFGDTRKLITEDLVQEEYLEYNQVPGSDPPRYEFLWGPKALTENSKTKVLQFLTKVNDLVPDALLPHYEEALREEAERTGARAATGTGPSTSASPGTSAAARAGTSASARADMSALASGGPSASARDGTSAAARAGTSASTSAHSRATSSHSSGP</sequence>
<dbReference type="GO" id="GO:0005634">
    <property type="term" value="C:nucleus"/>
    <property type="evidence" value="ECO:0007669"/>
    <property type="project" value="TreeGrafter"/>
</dbReference>
<evidence type="ECO:0000256" key="1">
    <source>
        <dbReference type="SAM" id="MobiDB-lite"/>
    </source>
</evidence>
<feature type="compositionally biased region" description="Low complexity" evidence="1">
    <location>
        <begin position="326"/>
        <end position="400"/>
    </location>
</feature>
<dbReference type="PANTHER" id="PTHR11736">
    <property type="entry name" value="MELANOMA-ASSOCIATED ANTIGEN MAGE ANTIGEN"/>
    <property type="match status" value="1"/>
</dbReference>
<dbReference type="Pfam" id="PF12440">
    <property type="entry name" value="MAGE_N"/>
    <property type="match status" value="1"/>
</dbReference>
<dbReference type="FunFam" id="1.10.10.1210:FF:000001">
    <property type="entry name" value="melanoma-associated antigen D1"/>
    <property type="match status" value="1"/>
</dbReference>
<proteinExistence type="predicted"/>
<organism evidence="3 4">
    <name type="scientific">Bison bison bison</name>
    <name type="common">North American plains bison</name>
    <dbReference type="NCBI Taxonomy" id="43346"/>
    <lineage>
        <taxon>Eukaryota</taxon>
        <taxon>Metazoa</taxon>
        <taxon>Chordata</taxon>
        <taxon>Craniata</taxon>
        <taxon>Vertebrata</taxon>
        <taxon>Euteleostomi</taxon>
        <taxon>Mammalia</taxon>
        <taxon>Eutheria</taxon>
        <taxon>Laurasiatheria</taxon>
        <taxon>Artiodactyla</taxon>
        <taxon>Ruminantia</taxon>
        <taxon>Pecora</taxon>
        <taxon>Bovidae</taxon>
        <taxon>Bovinae</taxon>
        <taxon>Bison</taxon>
    </lineage>
</organism>
<keyword evidence="3" id="KW-1185">Reference proteome</keyword>
<dbReference type="SMART" id="SM01373">
    <property type="entry name" value="MAGE"/>
    <property type="match status" value="1"/>
</dbReference>
<dbReference type="InterPro" id="IPR041899">
    <property type="entry name" value="MAGE_WH2"/>
</dbReference>
<evidence type="ECO:0000313" key="4">
    <source>
        <dbReference type="RefSeq" id="XP_010832248.1"/>
    </source>
</evidence>
<dbReference type="AlphaFoldDB" id="A0A6P3GL06"/>
<dbReference type="PROSITE" id="PS50838">
    <property type="entry name" value="MAGE"/>
    <property type="match status" value="1"/>
</dbReference>
<feature type="compositionally biased region" description="Basic and acidic residues" evidence="1">
    <location>
        <begin position="13"/>
        <end position="29"/>
    </location>
</feature>
<feature type="region of interest" description="Disordered" evidence="1">
    <location>
        <begin position="1"/>
        <end position="115"/>
    </location>
</feature>
<dbReference type="RefSeq" id="XP_010832248.1">
    <property type="nucleotide sequence ID" value="XM_010833946.1"/>
</dbReference>
<gene>
    <name evidence="4" type="primary">LOC104984281</name>
</gene>
<evidence type="ECO:0000313" key="3">
    <source>
        <dbReference type="Proteomes" id="UP000515208"/>
    </source>
</evidence>
<feature type="domain" description="MAGE" evidence="2">
    <location>
        <begin position="117"/>
        <end position="316"/>
    </location>
</feature>
<reference evidence="4" key="1">
    <citation type="submission" date="2025-08" db="UniProtKB">
        <authorList>
            <consortium name="RefSeq"/>
        </authorList>
    </citation>
    <scope>IDENTIFICATION</scope>
    <source>
        <tissue evidence="4">Blood</tissue>
    </source>
</reference>
<dbReference type="GeneID" id="104984281"/>
<name>A0A6P3GL06_BISBB</name>
<feature type="region of interest" description="Disordered" evidence="1">
    <location>
        <begin position="318"/>
        <end position="400"/>
    </location>
</feature>
<dbReference type="InterPro" id="IPR021072">
    <property type="entry name" value="MAGE_N"/>
</dbReference>
<dbReference type="PANTHER" id="PTHR11736:SF22">
    <property type="entry name" value="MAGE DOMAIN-CONTAINING PROTEIN"/>
    <property type="match status" value="1"/>
</dbReference>
<feature type="compositionally biased region" description="Low complexity" evidence="1">
    <location>
        <begin position="85"/>
        <end position="95"/>
    </location>
</feature>
<dbReference type="SMART" id="SM01392">
    <property type="entry name" value="MAGE_N"/>
    <property type="match status" value="1"/>
</dbReference>
<dbReference type="InterPro" id="IPR002190">
    <property type="entry name" value="MHD_dom"/>
</dbReference>
<feature type="compositionally biased region" description="Basic residues" evidence="1">
    <location>
        <begin position="1"/>
        <end position="12"/>
    </location>
</feature>
<dbReference type="InterPro" id="IPR041898">
    <property type="entry name" value="MAGE_WH1"/>
</dbReference>
<dbReference type="InterPro" id="IPR037445">
    <property type="entry name" value="MAGE"/>
</dbReference>
<dbReference type="Gene3D" id="1.10.10.1210">
    <property type="entry name" value="MAGE homology domain, winged helix WH2 motif"/>
    <property type="match status" value="1"/>
</dbReference>
<dbReference type="Pfam" id="PF01454">
    <property type="entry name" value="MAGE"/>
    <property type="match status" value="1"/>
</dbReference>
<protein>
    <submittedName>
        <fullName evidence="4">Melanoma-associated antigen B2-like</fullName>
    </submittedName>
</protein>
<dbReference type="GO" id="GO:0000122">
    <property type="term" value="P:negative regulation of transcription by RNA polymerase II"/>
    <property type="evidence" value="ECO:0007669"/>
    <property type="project" value="TreeGrafter"/>
</dbReference>
<feature type="compositionally biased region" description="Low complexity" evidence="1">
    <location>
        <begin position="38"/>
        <end position="53"/>
    </location>
</feature>
<dbReference type="Proteomes" id="UP000515208">
    <property type="component" value="Unplaced"/>
</dbReference>
<dbReference type="Gene3D" id="1.10.10.1200">
    <property type="entry name" value="MAGE homology domain, winged helix WH1 motif"/>
    <property type="match status" value="1"/>
</dbReference>
<evidence type="ECO:0000259" key="2">
    <source>
        <dbReference type="PROSITE" id="PS50838"/>
    </source>
</evidence>
<feature type="compositionally biased region" description="Low complexity" evidence="1">
    <location>
        <begin position="103"/>
        <end position="112"/>
    </location>
</feature>
<dbReference type="FunFam" id="1.10.10.1200:FF:000007">
    <property type="entry name" value="Melanoma-associated antigen C2"/>
    <property type="match status" value="1"/>
</dbReference>
<dbReference type="OrthoDB" id="9716867at2759"/>
<feature type="compositionally biased region" description="Low complexity" evidence="1">
    <location>
        <begin position="60"/>
        <end position="74"/>
    </location>
</feature>